<keyword evidence="3" id="KW-1185">Reference proteome</keyword>
<proteinExistence type="predicted"/>
<accession>A0ABD6ETF1</accession>
<protein>
    <submittedName>
        <fullName evidence="2">Uncharacterized protein</fullName>
    </submittedName>
</protein>
<dbReference type="AlphaFoldDB" id="A0ABD6ETF1"/>
<comment type="caution">
    <text evidence="2">The sequence shown here is derived from an EMBL/GenBank/DDBJ whole genome shotgun (WGS) entry which is preliminary data.</text>
</comment>
<evidence type="ECO:0000256" key="1">
    <source>
        <dbReference type="SAM" id="MobiDB-lite"/>
    </source>
</evidence>
<name>A0ABD6ETF1_9BILA</name>
<evidence type="ECO:0000313" key="3">
    <source>
        <dbReference type="Proteomes" id="UP001608902"/>
    </source>
</evidence>
<dbReference type="EMBL" id="JBGFUD010004309">
    <property type="protein sequence ID" value="MFH4979530.1"/>
    <property type="molecule type" value="Genomic_DNA"/>
</dbReference>
<reference evidence="2 3" key="1">
    <citation type="submission" date="2024-08" db="EMBL/GenBank/DDBJ databases">
        <title>Gnathostoma spinigerum genome.</title>
        <authorList>
            <person name="Gonzalez-Bertolin B."/>
            <person name="Monzon S."/>
            <person name="Zaballos A."/>
            <person name="Jimenez P."/>
            <person name="Dekumyoy P."/>
            <person name="Varona S."/>
            <person name="Cuesta I."/>
            <person name="Sumanam S."/>
            <person name="Adisakwattana P."/>
            <person name="Gasser R.B."/>
            <person name="Hernandez-Gonzalez A."/>
            <person name="Young N.D."/>
            <person name="Perteguer M.J."/>
        </authorList>
    </citation>
    <scope>NUCLEOTIDE SEQUENCE [LARGE SCALE GENOMIC DNA]</scope>
    <source>
        <strain evidence="2">AL3</strain>
        <tissue evidence="2">Liver</tissue>
    </source>
</reference>
<gene>
    <name evidence="2" type="ORF">AB6A40_006239</name>
</gene>
<feature type="compositionally biased region" description="Polar residues" evidence="1">
    <location>
        <begin position="8"/>
        <end position="21"/>
    </location>
</feature>
<sequence>MKRIGVTNCITKSPKSPSIRSNGRRRAFSYPIRTSKFWLRILRPWKWKKRHHNSSVRRSSSENMVGPTKDPEQISSSFSTFEQLTLSHAEEEVETGLDFLQKPRKFPRRNCQPLFLLLSNQSNLIWGKSD</sequence>
<feature type="region of interest" description="Disordered" evidence="1">
    <location>
        <begin position="1"/>
        <end position="23"/>
    </location>
</feature>
<dbReference type="Proteomes" id="UP001608902">
    <property type="component" value="Unassembled WGS sequence"/>
</dbReference>
<evidence type="ECO:0000313" key="2">
    <source>
        <dbReference type="EMBL" id="MFH4979530.1"/>
    </source>
</evidence>
<organism evidence="2 3">
    <name type="scientific">Gnathostoma spinigerum</name>
    <dbReference type="NCBI Taxonomy" id="75299"/>
    <lineage>
        <taxon>Eukaryota</taxon>
        <taxon>Metazoa</taxon>
        <taxon>Ecdysozoa</taxon>
        <taxon>Nematoda</taxon>
        <taxon>Chromadorea</taxon>
        <taxon>Rhabditida</taxon>
        <taxon>Spirurina</taxon>
        <taxon>Gnathostomatomorpha</taxon>
        <taxon>Gnathostomatoidea</taxon>
        <taxon>Gnathostomatidae</taxon>
        <taxon>Gnathostoma</taxon>
    </lineage>
</organism>